<dbReference type="InterPro" id="IPR026960">
    <property type="entry name" value="RVT-Znf"/>
</dbReference>
<feature type="non-terminal residue" evidence="2">
    <location>
        <position position="1"/>
    </location>
</feature>
<feature type="domain" description="Reverse transcriptase zinc-binding" evidence="1">
    <location>
        <begin position="49"/>
        <end position="144"/>
    </location>
</feature>
<evidence type="ECO:0000313" key="3">
    <source>
        <dbReference type="Proteomes" id="UP000265520"/>
    </source>
</evidence>
<proteinExistence type="predicted"/>
<dbReference type="AlphaFoldDB" id="A0A392NX30"/>
<protein>
    <recommendedName>
        <fullName evidence="1">Reverse transcriptase zinc-binding domain-containing protein</fullName>
    </recommendedName>
</protein>
<sequence length="247" mass="28845">GSGRWEWLWRRRLFVWEEILFEELRERLPRVDLVIGEDEWHWGLEEGGFTVKSAYLLLGRSSSPGRVFSASELRVFQNIWKSPAPSKVVAFSWKLLRNSIPTKLNLAARGIQVDGGSTTCVHCLLMEESSLHLFLFCDFAYLVWNSIFRWLGLTIVTPSNLFLLFECLSAAAGNNKIRNGFWSIWHATLWVIWRSRNDVSFANGVKDLEKAVDDIKLLSWRWSLSRRKIPICLFYEWCWDPGSCLRR</sequence>
<dbReference type="Pfam" id="PF13966">
    <property type="entry name" value="zf-RVT"/>
    <property type="match status" value="1"/>
</dbReference>
<comment type="caution">
    <text evidence="2">The sequence shown here is derived from an EMBL/GenBank/DDBJ whole genome shotgun (WGS) entry which is preliminary data.</text>
</comment>
<organism evidence="2 3">
    <name type="scientific">Trifolium medium</name>
    <dbReference type="NCBI Taxonomy" id="97028"/>
    <lineage>
        <taxon>Eukaryota</taxon>
        <taxon>Viridiplantae</taxon>
        <taxon>Streptophyta</taxon>
        <taxon>Embryophyta</taxon>
        <taxon>Tracheophyta</taxon>
        <taxon>Spermatophyta</taxon>
        <taxon>Magnoliopsida</taxon>
        <taxon>eudicotyledons</taxon>
        <taxon>Gunneridae</taxon>
        <taxon>Pentapetalae</taxon>
        <taxon>rosids</taxon>
        <taxon>fabids</taxon>
        <taxon>Fabales</taxon>
        <taxon>Fabaceae</taxon>
        <taxon>Papilionoideae</taxon>
        <taxon>50 kb inversion clade</taxon>
        <taxon>NPAAA clade</taxon>
        <taxon>Hologalegina</taxon>
        <taxon>IRL clade</taxon>
        <taxon>Trifolieae</taxon>
        <taxon>Trifolium</taxon>
    </lineage>
</organism>
<keyword evidence="3" id="KW-1185">Reference proteome</keyword>
<dbReference type="EMBL" id="LXQA010051001">
    <property type="protein sequence ID" value="MCI03035.1"/>
    <property type="molecule type" value="Genomic_DNA"/>
</dbReference>
<dbReference type="PANTHER" id="PTHR33116:SF78">
    <property type="entry name" value="OS12G0587133 PROTEIN"/>
    <property type="match status" value="1"/>
</dbReference>
<evidence type="ECO:0000313" key="2">
    <source>
        <dbReference type="EMBL" id="MCI03035.1"/>
    </source>
</evidence>
<name>A0A392NX30_9FABA</name>
<dbReference type="Proteomes" id="UP000265520">
    <property type="component" value="Unassembled WGS sequence"/>
</dbReference>
<accession>A0A392NX30</accession>
<dbReference type="PANTHER" id="PTHR33116">
    <property type="entry name" value="REVERSE TRANSCRIPTASE ZINC-BINDING DOMAIN-CONTAINING PROTEIN-RELATED-RELATED"/>
    <property type="match status" value="1"/>
</dbReference>
<reference evidence="2 3" key="1">
    <citation type="journal article" date="2018" name="Front. Plant Sci.">
        <title>Red Clover (Trifolium pratense) and Zigzag Clover (T. medium) - A Picture of Genomic Similarities and Differences.</title>
        <authorList>
            <person name="Dluhosova J."/>
            <person name="Istvanek J."/>
            <person name="Nedelnik J."/>
            <person name="Repkova J."/>
        </authorList>
    </citation>
    <scope>NUCLEOTIDE SEQUENCE [LARGE SCALE GENOMIC DNA]</scope>
    <source>
        <strain evidence="3">cv. 10/8</strain>
        <tissue evidence="2">Leaf</tissue>
    </source>
</reference>
<evidence type="ECO:0000259" key="1">
    <source>
        <dbReference type="Pfam" id="PF13966"/>
    </source>
</evidence>